<evidence type="ECO:0000259" key="4">
    <source>
        <dbReference type="Pfam" id="PF21773"/>
    </source>
</evidence>
<sequence length="544" mass="61981">MPGEVRAHSSGSMSKTINMVDTLGHKSVMEKQRSAIEKLRQQNEQLKHDLLLENKFSVRPGDPYAQALINRLQDEGDMLARKLVLEMRKSKLLDLHISETNNVLGTTRSLMGGIYAAKEKVQAAQMQIKLLENRLEKAYVKYNQSSTHNKQLRDQINNLRRERLMFESINSNLEKELQKLKKEMAETIQLANAAFEAKEKAISEMNVLKVQADKEQQGFEEEWRHLSAMIEEDKRERERARAKELAMRERETQELLKMGTAGMDKKKTKSFGKSLHHSKSMEQNVAAEKVQMYTQAFEKIQQATGIEDIDQLVHTFITAEDQNYTLFNYVNEVNTEIEKLEDQITAIKIETEKYKSSGQEFDKSKGALFADAEGSLLLAESQAHLYQRRFDAACSTVSRLKTSIGDIFTKIGCDTPAVRELLGDEGVTDHNIMSYLGIIEQRTNELLHINAARKTGEVSESAMEALLAQPLTQLSSRVVIEPPSTTQEEEIEGMEPEVMDDDRPLTRELLEIRVNKTLPYKIDTAIKVRPPGAEATTKRTHTRR</sequence>
<name>A0A250X0N6_9CHLO</name>
<accession>A0A250X0N6</accession>
<dbReference type="Proteomes" id="UP000232323">
    <property type="component" value="Unassembled WGS sequence"/>
</dbReference>
<evidence type="ECO:0000256" key="1">
    <source>
        <dbReference type="ARBA" id="ARBA00023054"/>
    </source>
</evidence>
<proteinExistence type="predicted"/>
<protein>
    <recommendedName>
        <fullName evidence="4">ODAD1 central coiled coil region domain-containing protein</fullName>
    </recommendedName>
</protein>
<feature type="coiled-coil region" evidence="2">
    <location>
        <begin position="114"/>
        <end position="197"/>
    </location>
</feature>
<feature type="region of interest" description="Disordered" evidence="3">
    <location>
        <begin position="484"/>
        <end position="504"/>
    </location>
</feature>
<gene>
    <name evidence="5" type="ORF">CEUSTIGMA_g4079.t1</name>
</gene>
<dbReference type="InterPro" id="IPR051876">
    <property type="entry name" value="ODA-DC/CCD"/>
</dbReference>
<evidence type="ECO:0000313" key="5">
    <source>
        <dbReference type="EMBL" id="GAX76633.1"/>
    </source>
</evidence>
<feature type="coiled-coil region" evidence="2">
    <location>
        <begin position="330"/>
        <end position="357"/>
    </location>
</feature>
<feature type="domain" description="ODAD1 central coiled coil region" evidence="4">
    <location>
        <begin position="125"/>
        <end position="424"/>
    </location>
</feature>
<keyword evidence="1 2" id="KW-0175">Coiled coil</keyword>
<dbReference type="PANTHER" id="PTHR21694">
    <property type="entry name" value="COILED-COIL DOMAIN-CONTAINING PROTEIN 63"/>
    <property type="match status" value="1"/>
</dbReference>
<dbReference type="AlphaFoldDB" id="A0A250X0N6"/>
<dbReference type="EMBL" id="BEGY01000018">
    <property type="protein sequence ID" value="GAX76633.1"/>
    <property type="molecule type" value="Genomic_DNA"/>
</dbReference>
<dbReference type="InterPro" id="IPR049258">
    <property type="entry name" value="ODAD1_CC"/>
</dbReference>
<dbReference type="OrthoDB" id="6766775at2759"/>
<evidence type="ECO:0000313" key="6">
    <source>
        <dbReference type="Proteomes" id="UP000232323"/>
    </source>
</evidence>
<dbReference type="Pfam" id="PF21773">
    <property type="entry name" value="ODAD1_CC"/>
    <property type="match status" value="1"/>
</dbReference>
<evidence type="ECO:0000256" key="2">
    <source>
        <dbReference type="SAM" id="Coils"/>
    </source>
</evidence>
<feature type="compositionally biased region" description="Acidic residues" evidence="3">
    <location>
        <begin position="487"/>
        <end position="500"/>
    </location>
</feature>
<keyword evidence="6" id="KW-1185">Reference proteome</keyword>
<dbReference type="PANTHER" id="PTHR21694:SF18">
    <property type="entry name" value="COILED-COIL DOMAIN-CONTAINING PROTEIN 63"/>
    <property type="match status" value="1"/>
</dbReference>
<organism evidence="5 6">
    <name type="scientific">Chlamydomonas eustigma</name>
    <dbReference type="NCBI Taxonomy" id="1157962"/>
    <lineage>
        <taxon>Eukaryota</taxon>
        <taxon>Viridiplantae</taxon>
        <taxon>Chlorophyta</taxon>
        <taxon>core chlorophytes</taxon>
        <taxon>Chlorophyceae</taxon>
        <taxon>CS clade</taxon>
        <taxon>Chlamydomonadales</taxon>
        <taxon>Chlamydomonadaceae</taxon>
        <taxon>Chlamydomonas</taxon>
    </lineage>
</organism>
<evidence type="ECO:0000256" key="3">
    <source>
        <dbReference type="SAM" id="MobiDB-lite"/>
    </source>
</evidence>
<reference evidence="5 6" key="1">
    <citation type="submission" date="2017-08" db="EMBL/GenBank/DDBJ databases">
        <title>Acidophilic green algal genome provides insights into adaptation to an acidic environment.</title>
        <authorList>
            <person name="Hirooka S."/>
            <person name="Hirose Y."/>
            <person name="Kanesaki Y."/>
            <person name="Higuchi S."/>
            <person name="Fujiwara T."/>
            <person name="Onuma R."/>
            <person name="Era A."/>
            <person name="Ohbayashi R."/>
            <person name="Uzuka A."/>
            <person name="Nozaki H."/>
            <person name="Yoshikawa H."/>
            <person name="Miyagishima S.Y."/>
        </authorList>
    </citation>
    <scope>NUCLEOTIDE SEQUENCE [LARGE SCALE GENOMIC DNA]</scope>
    <source>
        <strain evidence="5 6">NIES-2499</strain>
    </source>
</reference>
<comment type="caution">
    <text evidence="5">The sequence shown here is derived from an EMBL/GenBank/DDBJ whole genome shotgun (WGS) entry which is preliminary data.</text>
</comment>
<dbReference type="STRING" id="1157962.A0A250X0N6"/>